<feature type="non-terminal residue" evidence="1">
    <location>
        <position position="1"/>
    </location>
</feature>
<dbReference type="Proteomes" id="UP000037688">
    <property type="component" value="Unassembled WGS sequence"/>
</dbReference>
<organism evidence="1 2">
    <name type="scientific">Paenibacillus xylanivorans</name>
    <dbReference type="NCBI Taxonomy" id="1705561"/>
    <lineage>
        <taxon>Bacteria</taxon>
        <taxon>Bacillati</taxon>
        <taxon>Bacillota</taxon>
        <taxon>Bacilli</taxon>
        <taxon>Bacillales</taxon>
        <taxon>Paenibacillaceae</taxon>
        <taxon>Paenibacillus</taxon>
    </lineage>
</organism>
<accession>A0A0M9BNE5</accession>
<comment type="caution">
    <text evidence="1">The sequence shown here is derived from an EMBL/GenBank/DDBJ whole genome shotgun (WGS) entry which is preliminary data.</text>
</comment>
<evidence type="ECO:0000313" key="2">
    <source>
        <dbReference type="Proteomes" id="UP000037688"/>
    </source>
</evidence>
<reference evidence="1 2" key="1">
    <citation type="submission" date="2015-08" db="EMBL/GenBank/DDBJ databases">
        <title>Draft genome sequence of cellulolytic and xylanolytic Paenibacillus sp. A59, isolated from a decaying forest soil from Patagonia, Argentina.</title>
        <authorList>
            <person name="Ghio S."/>
            <person name="Caceres A.M."/>
            <person name="Talia P."/>
            <person name="Grasso D."/>
            <person name="Campos E."/>
        </authorList>
    </citation>
    <scope>NUCLEOTIDE SEQUENCE [LARGE SCALE GENOMIC DNA]</scope>
    <source>
        <strain evidence="1 2">A59</strain>
    </source>
</reference>
<sequence>MYTGWIGSVLILMGLVSAVYAISRKEQTVQAAG</sequence>
<name>A0A0M9BNE5_9BACL</name>
<dbReference type="AlphaFoldDB" id="A0A0M9BNE5"/>
<evidence type="ECO:0000313" key="1">
    <source>
        <dbReference type="EMBL" id="KOY15016.1"/>
    </source>
</evidence>
<gene>
    <name evidence="1" type="ORF">AMS66_19600</name>
</gene>
<dbReference type="EMBL" id="LITU01000068">
    <property type="protein sequence ID" value="KOY15016.1"/>
    <property type="molecule type" value="Genomic_DNA"/>
</dbReference>
<proteinExistence type="predicted"/>
<keyword evidence="2" id="KW-1185">Reference proteome</keyword>
<protein>
    <submittedName>
        <fullName evidence="1">MFS transporter</fullName>
    </submittedName>
</protein>